<dbReference type="PANTHER" id="PTHR31917">
    <property type="entry name" value="AGENET DOMAIN-CONTAINING PROTEIN-RELATED"/>
    <property type="match status" value="1"/>
</dbReference>
<evidence type="ECO:0000256" key="1">
    <source>
        <dbReference type="SAM" id="MobiDB-lite"/>
    </source>
</evidence>
<dbReference type="Pfam" id="PF05641">
    <property type="entry name" value="Agenet"/>
    <property type="match status" value="1"/>
</dbReference>
<protein>
    <recommendedName>
        <fullName evidence="2">BAH domain-containing protein</fullName>
    </recommendedName>
</protein>
<evidence type="ECO:0000313" key="3">
    <source>
        <dbReference type="EMBL" id="CAI0552440.1"/>
    </source>
</evidence>
<accession>A0AAV0R554</accession>
<dbReference type="SMART" id="SM00439">
    <property type="entry name" value="BAH"/>
    <property type="match status" value="1"/>
</dbReference>
<feature type="domain" description="BAH" evidence="2">
    <location>
        <begin position="162"/>
        <end position="279"/>
    </location>
</feature>
<comment type="caution">
    <text evidence="3">The sequence shown here is derived from an EMBL/GenBank/DDBJ whole genome shotgun (WGS) entry which is preliminary data.</text>
</comment>
<dbReference type="CDD" id="cd20405">
    <property type="entry name" value="Tudor_Agenet_AtDUF_rpt1_3"/>
    <property type="match status" value="1"/>
</dbReference>
<feature type="compositionally biased region" description="Basic and acidic residues" evidence="1">
    <location>
        <begin position="544"/>
        <end position="571"/>
    </location>
</feature>
<dbReference type="PROSITE" id="PS51038">
    <property type="entry name" value="BAH"/>
    <property type="match status" value="1"/>
</dbReference>
<dbReference type="InterPro" id="IPR008395">
    <property type="entry name" value="Agenet-like_dom"/>
</dbReference>
<name>A0AAV0R554_9ROSI</name>
<dbReference type="PANTHER" id="PTHR31917:SF58">
    <property type="entry name" value="AGENET AND BROMO-ADJACENT HOMOLOGY (BAH) DOMAIN-CONTAINING PROTEIN"/>
    <property type="match status" value="1"/>
</dbReference>
<dbReference type="AlphaFoldDB" id="A0AAV0R554"/>
<keyword evidence="4" id="KW-1185">Reference proteome</keyword>
<dbReference type="GO" id="GO:0003682">
    <property type="term" value="F:chromatin binding"/>
    <property type="evidence" value="ECO:0007669"/>
    <property type="project" value="InterPro"/>
</dbReference>
<dbReference type="InterPro" id="IPR001025">
    <property type="entry name" value="BAH_dom"/>
</dbReference>
<dbReference type="EMBL" id="CAMGYJ010000010">
    <property type="protein sequence ID" value="CAI0552440.1"/>
    <property type="molecule type" value="Genomic_DNA"/>
</dbReference>
<dbReference type="Gene3D" id="2.30.30.490">
    <property type="match status" value="1"/>
</dbReference>
<dbReference type="SMART" id="SM00743">
    <property type="entry name" value="Agenet"/>
    <property type="match status" value="2"/>
</dbReference>
<evidence type="ECO:0000313" key="4">
    <source>
        <dbReference type="Proteomes" id="UP001154282"/>
    </source>
</evidence>
<evidence type="ECO:0000259" key="2">
    <source>
        <dbReference type="PROSITE" id="PS51038"/>
    </source>
</evidence>
<dbReference type="Proteomes" id="UP001154282">
    <property type="component" value="Unassembled WGS sequence"/>
</dbReference>
<proteinExistence type="predicted"/>
<dbReference type="Pfam" id="PF01426">
    <property type="entry name" value="BAH"/>
    <property type="match status" value="1"/>
</dbReference>
<reference evidence="3" key="1">
    <citation type="submission" date="2022-08" db="EMBL/GenBank/DDBJ databases">
        <authorList>
            <person name="Gutierrez-Valencia J."/>
        </authorList>
    </citation>
    <scope>NUCLEOTIDE SEQUENCE</scope>
</reference>
<gene>
    <name evidence="3" type="ORF">LITE_LOCUS46424</name>
</gene>
<organism evidence="3 4">
    <name type="scientific">Linum tenue</name>
    <dbReference type="NCBI Taxonomy" id="586396"/>
    <lineage>
        <taxon>Eukaryota</taxon>
        <taxon>Viridiplantae</taxon>
        <taxon>Streptophyta</taxon>
        <taxon>Embryophyta</taxon>
        <taxon>Tracheophyta</taxon>
        <taxon>Spermatophyta</taxon>
        <taxon>Magnoliopsida</taxon>
        <taxon>eudicotyledons</taxon>
        <taxon>Gunneridae</taxon>
        <taxon>Pentapetalae</taxon>
        <taxon>rosids</taxon>
        <taxon>fabids</taxon>
        <taxon>Malpighiales</taxon>
        <taxon>Linaceae</taxon>
        <taxon>Linum</taxon>
    </lineage>
</organism>
<sequence>MERFGSAPALSPSEEAMYVSWEEVSATSDTGRAEVRYYLRRKDGGADLAVVGKEKSLRHVSYRYGNRIRSLSDSMGPLLKLRTRHEVIDWLNSIVSDSSHQQSSVLAKPLSSSYARSSDFLNIKDPQSLKISPVTRAFSWLGSPWMCRRKRKHFPSFHRNGVKISVFDFVYVLAEEGKRLVAYLEDMYEDSKGSKMVVVRWFHKIDEVGIPLPQNYNDREVFFSLCLQDLSVECIDGLAVILSPQHFQKFQSVAAHTRMDPFMCDHMFEDDEVKPFNVTRVKGYWNQEIVRHMYPVSGSTKDQAALQQFDRDVEIRPRKRHCRSRDNEAKAKANPAEHLKVGHEVEVLSQDSGIRGCWFRARIIKKHKDKVKVRYADIQDAADEAKKLEEWMLASRVASPDKLGIRIAGRKTVRPAPELDEECLFDVKPGAAVDVWWHDGWWEGIVVEMDSEQKIRVHFPGLREQGRSVVRSNLRQSQEWLENGWIKLKARPENVDSILSQSLSKPRVSQPVASKMARPILSDPKHHSMKVETNSSSRSGSEQQHSRKVETDSSKLGLDSRSDDDRNEESKKVVLDLSKDDLLTKLRWKSSRKRRRRVRWWWKHLLLTSRAFRKFKPEPKVEAVEAVYHHWNAWDTVPWRARMALVVRQHKEENYVKSKKKNNKRSMSVPGISSLASIESLSMPLVCPGGGDISRYQCAQCQRRVAEAISRRVWALMGTVTFLLFLFMDSLFTITCGTESVTVNLVEKQVTLTCTYPGPGPGGGGRVVYRNPLSRIAIISRRILGSSSSSSSSKRY</sequence>
<dbReference type="InterPro" id="IPR043151">
    <property type="entry name" value="BAH_sf"/>
</dbReference>
<dbReference type="InterPro" id="IPR014002">
    <property type="entry name" value="Agenet_dom_plant"/>
</dbReference>
<feature type="region of interest" description="Disordered" evidence="1">
    <location>
        <begin position="501"/>
        <end position="571"/>
    </location>
</feature>